<dbReference type="AlphaFoldDB" id="A8PXM9"/>
<evidence type="ECO:0000313" key="16">
    <source>
        <dbReference type="Proteomes" id="UP000008837"/>
    </source>
</evidence>
<dbReference type="PRINTS" id="PR00979">
    <property type="entry name" value="TAFAZZIN"/>
</dbReference>
<dbReference type="InterPro" id="IPR000872">
    <property type="entry name" value="Tafazzin"/>
</dbReference>
<comment type="subcellular location">
    <subcellularLocation>
        <location evidence="1">Mitochondrion inner membrane</location>
        <topology evidence="1">Peripheral membrane protein</topology>
        <orientation evidence="1">Intermembrane side</orientation>
    </subcellularLocation>
    <subcellularLocation>
        <location evidence="10">Mitochondrion outer membrane</location>
        <topology evidence="10">Peripheral membrane protein</topology>
        <orientation evidence="10">Intermembrane side</orientation>
    </subcellularLocation>
</comment>
<accession>A8PXM9</accession>
<evidence type="ECO:0000256" key="6">
    <source>
        <dbReference type="ARBA" id="ARBA00023098"/>
    </source>
</evidence>
<dbReference type="PANTHER" id="PTHR12497">
    <property type="entry name" value="TAZ PROTEIN TAFAZZIN"/>
    <property type="match status" value="1"/>
</dbReference>
<keyword evidence="3" id="KW-0808">Transferase</keyword>
<evidence type="ECO:0000256" key="13">
    <source>
        <dbReference type="SAM" id="SignalP"/>
    </source>
</evidence>
<keyword evidence="13" id="KW-0732">Signal</keyword>
<dbReference type="GO" id="GO:0007007">
    <property type="term" value="P:inner mitochondrial membrane organization"/>
    <property type="evidence" value="ECO:0007669"/>
    <property type="project" value="TreeGrafter"/>
</dbReference>
<feature type="signal peptide" evidence="13">
    <location>
        <begin position="1"/>
        <end position="19"/>
    </location>
</feature>
<protein>
    <recommendedName>
        <fullName evidence="12">Tafazzin family protein</fullName>
    </recommendedName>
</protein>
<evidence type="ECO:0000256" key="3">
    <source>
        <dbReference type="ARBA" id="ARBA00022679"/>
    </source>
</evidence>
<dbReference type="GO" id="GO:0005743">
    <property type="term" value="C:mitochondrial inner membrane"/>
    <property type="evidence" value="ECO:0007669"/>
    <property type="project" value="UniProtKB-SubCell"/>
</dbReference>
<evidence type="ECO:0000256" key="2">
    <source>
        <dbReference type="ARBA" id="ARBA00010524"/>
    </source>
</evidence>
<evidence type="ECO:0000256" key="4">
    <source>
        <dbReference type="ARBA" id="ARBA00022787"/>
    </source>
</evidence>
<gene>
    <name evidence="15" type="ORF">MGL_1484</name>
</gene>
<sequence>MPHLSLLPIIPSVAALSRAFLTWGCKSVRVLGTDQFLHILTDPKRAEEGRGIVTYANHISVLDEPIMWGALPSSYFWDRRTVRWSLGASDIIFKNELYRWFFRQGQTLEVFRDRGIYQDAINQAIQHIGRGAWIHIFPEGKVNLTRSTYMRRFKWGISRLILEAPICPYVVPVWLMGFDQIMPHPRAPPRWVPRTGADICVVFGDPIDVDAYRQTYFEWASMHHASGLTIQRSSSSSPALGESVLDTLLALRLPRVDIHTPPHHIYTYDTWRSVQLAPEDHPAYAMIRSHLAAYLRTNLAHVGLQTRLTLGYGPGEGLLAHRPNDVHV</sequence>
<evidence type="ECO:0000256" key="1">
    <source>
        <dbReference type="ARBA" id="ARBA00004137"/>
    </source>
</evidence>
<dbReference type="EMBL" id="AAYY01000004">
    <property type="protein sequence ID" value="EDP44087.1"/>
    <property type="molecule type" value="Genomic_DNA"/>
</dbReference>
<evidence type="ECO:0000256" key="10">
    <source>
        <dbReference type="ARBA" id="ARBA00024323"/>
    </source>
</evidence>
<dbReference type="CDD" id="cd07989">
    <property type="entry name" value="LPLAT_AGPAT-like"/>
    <property type="match status" value="1"/>
</dbReference>
<proteinExistence type="inferred from homology"/>
<name>A8PXM9_MALGO</name>
<dbReference type="GO" id="GO:0035965">
    <property type="term" value="P:cardiolipin acyl-chain remodeling"/>
    <property type="evidence" value="ECO:0007669"/>
    <property type="project" value="TreeGrafter"/>
</dbReference>
<dbReference type="OMA" id="EIMFTNP"/>
<evidence type="ECO:0000313" key="15">
    <source>
        <dbReference type="EMBL" id="EDP44087.1"/>
    </source>
</evidence>
<dbReference type="GeneID" id="5855608"/>
<dbReference type="SUPFAM" id="SSF69593">
    <property type="entry name" value="Glycerol-3-phosphate (1)-acyltransferase"/>
    <property type="match status" value="1"/>
</dbReference>
<feature type="chain" id="PRO_5002727136" description="Tafazzin family protein" evidence="13">
    <location>
        <begin position="20"/>
        <end position="328"/>
    </location>
</feature>
<dbReference type="InParanoid" id="A8PXM9"/>
<dbReference type="OrthoDB" id="193467at2759"/>
<dbReference type="GO" id="GO:0047184">
    <property type="term" value="F:1-acylglycerophosphocholine O-acyltransferase activity"/>
    <property type="evidence" value="ECO:0007669"/>
    <property type="project" value="TreeGrafter"/>
</dbReference>
<reference evidence="15 16" key="1">
    <citation type="journal article" date="2007" name="Proc. Natl. Acad. Sci. U.S.A.">
        <title>Dandruff-associated Malassezia genomes reveal convergent and divergent virulence traits shared with plant and human fungal pathogens.</title>
        <authorList>
            <person name="Xu J."/>
            <person name="Saunders C.W."/>
            <person name="Hu P."/>
            <person name="Grant R.A."/>
            <person name="Boekhout T."/>
            <person name="Kuramae E.E."/>
            <person name="Kronstad J.W."/>
            <person name="Deangelis Y.M."/>
            <person name="Reeder N.L."/>
            <person name="Johnstone K.R."/>
            <person name="Leland M."/>
            <person name="Fieno A.M."/>
            <person name="Begley W.M."/>
            <person name="Sun Y."/>
            <person name="Lacey M.P."/>
            <person name="Chaudhary T."/>
            <person name="Keough T."/>
            <person name="Chu L."/>
            <person name="Sears R."/>
            <person name="Yuan B."/>
            <person name="Dawson T.L.Jr."/>
        </authorList>
    </citation>
    <scope>NUCLEOTIDE SEQUENCE [LARGE SCALE GENOMIC DNA]</scope>
    <source>
        <strain evidence="16">ATCC MYA-4612 / CBS 7966</strain>
    </source>
</reference>
<keyword evidence="5" id="KW-0999">Mitochondrion inner membrane</keyword>
<dbReference type="STRING" id="425265.A8PXM9"/>
<dbReference type="VEuPathDB" id="FungiDB:MGL_1484"/>
<keyword evidence="9" id="KW-0012">Acyltransferase</keyword>
<comment type="similarity">
    <text evidence="2 12">Belongs to the taffazin family.</text>
</comment>
<comment type="catalytic activity">
    <reaction evidence="11">
        <text>1'-[1,2-diacyl-sn-glycero-3-phospho],3'-[1-acyl-sn-glycero-3-phospho]-glycerol + a 1,2-diacyl-sn-glycero-3-phosphocholine = a cardiolipin + a 1-acyl-sn-glycero-3-phosphocholine</text>
        <dbReference type="Rhea" id="RHEA:33731"/>
        <dbReference type="ChEBI" id="CHEBI:57643"/>
        <dbReference type="ChEBI" id="CHEBI:58168"/>
        <dbReference type="ChEBI" id="CHEBI:62237"/>
        <dbReference type="ChEBI" id="CHEBI:64743"/>
    </reaction>
    <physiologicalReaction direction="left-to-right" evidence="11">
        <dbReference type="Rhea" id="RHEA:33732"/>
    </physiologicalReaction>
    <physiologicalReaction direction="right-to-left" evidence="11">
        <dbReference type="Rhea" id="RHEA:33733"/>
    </physiologicalReaction>
</comment>
<dbReference type="SMART" id="SM00563">
    <property type="entry name" value="PlsC"/>
    <property type="match status" value="1"/>
</dbReference>
<evidence type="ECO:0000256" key="5">
    <source>
        <dbReference type="ARBA" id="ARBA00022792"/>
    </source>
</evidence>
<evidence type="ECO:0000256" key="8">
    <source>
        <dbReference type="ARBA" id="ARBA00023136"/>
    </source>
</evidence>
<dbReference type="KEGG" id="mgl:MGL_1484"/>
<keyword evidence="6" id="KW-0443">Lipid metabolism</keyword>
<keyword evidence="8" id="KW-0472">Membrane</keyword>
<dbReference type="RefSeq" id="XP_001731301.1">
    <property type="nucleotide sequence ID" value="XM_001731249.1"/>
</dbReference>
<evidence type="ECO:0000256" key="12">
    <source>
        <dbReference type="RuleBase" id="RU365062"/>
    </source>
</evidence>
<keyword evidence="7" id="KW-0496">Mitochondrion</keyword>
<dbReference type="Proteomes" id="UP000008837">
    <property type="component" value="Unassembled WGS sequence"/>
</dbReference>
<evidence type="ECO:0000256" key="11">
    <source>
        <dbReference type="ARBA" id="ARBA00047906"/>
    </source>
</evidence>
<keyword evidence="4" id="KW-1000">Mitochondrion outer membrane</keyword>
<organism evidence="15 16">
    <name type="scientific">Malassezia globosa (strain ATCC MYA-4612 / CBS 7966)</name>
    <name type="common">Dandruff-associated fungus</name>
    <dbReference type="NCBI Taxonomy" id="425265"/>
    <lineage>
        <taxon>Eukaryota</taxon>
        <taxon>Fungi</taxon>
        <taxon>Dikarya</taxon>
        <taxon>Basidiomycota</taxon>
        <taxon>Ustilaginomycotina</taxon>
        <taxon>Malasseziomycetes</taxon>
        <taxon>Malasseziales</taxon>
        <taxon>Malasseziaceae</taxon>
        <taxon>Malassezia</taxon>
    </lineage>
</organism>
<dbReference type="Pfam" id="PF01553">
    <property type="entry name" value="Acyltransferase"/>
    <property type="match status" value="1"/>
</dbReference>
<feature type="domain" description="Phospholipid/glycerol acyltransferase" evidence="14">
    <location>
        <begin position="52"/>
        <end position="178"/>
    </location>
</feature>
<comment type="caution">
    <text evidence="15">The sequence shown here is derived from an EMBL/GenBank/DDBJ whole genome shotgun (WGS) entry which is preliminary data.</text>
</comment>
<evidence type="ECO:0000256" key="7">
    <source>
        <dbReference type="ARBA" id="ARBA00023128"/>
    </source>
</evidence>
<dbReference type="InterPro" id="IPR002123">
    <property type="entry name" value="Plipid/glycerol_acylTrfase"/>
</dbReference>
<evidence type="ECO:0000256" key="9">
    <source>
        <dbReference type="ARBA" id="ARBA00023315"/>
    </source>
</evidence>
<evidence type="ECO:0000259" key="14">
    <source>
        <dbReference type="SMART" id="SM00563"/>
    </source>
</evidence>
<dbReference type="GO" id="GO:0005741">
    <property type="term" value="C:mitochondrial outer membrane"/>
    <property type="evidence" value="ECO:0007669"/>
    <property type="project" value="UniProtKB-SubCell"/>
</dbReference>
<keyword evidence="16" id="KW-1185">Reference proteome</keyword>
<dbReference type="PANTHER" id="PTHR12497:SF0">
    <property type="entry name" value="TAFAZZIN"/>
    <property type="match status" value="1"/>
</dbReference>